<evidence type="ECO:0000256" key="1">
    <source>
        <dbReference type="ARBA" id="ARBA00022553"/>
    </source>
</evidence>
<dbReference type="PANTHER" id="PTHR48111">
    <property type="entry name" value="REGULATOR OF RPOS"/>
    <property type="match status" value="1"/>
</dbReference>
<dbReference type="Pfam" id="PF00072">
    <property type="entry name" value="Response_reg"/>
    <property type="match status" value="1"/>
</dbReference>
<dbReference type="Gene3D" id="6.10.250.690">
    <property type="match status" value="1"/>
</dbReference>
<evidence type="ECO:0000313" key="10">
    <source>
        <dbReference type="EMBL" id="SDL17335.1"/>
    </source>
</evidence>
<accession>A0A1G9HWY2</accession>
<evidence type="ECO:0000256" key="5">
    <source>
        <dbReference type="ARBA" id="ARBA00023163"/>
    </source>
</evidence>
<dbReference type="GO" id="GO:0032993">
    <property type="term" value="C:protein-DNA complex"/>
    <property type="evidence" value="ECO:0007669"/>
    <property type="project" value="TreeGrafter"/>
</dbReference>
<evidence type="ECO:0000256" key="4">
    <source>
        <dbReference type="ARBA" id="ARBA00023125"/>
    </source>
</evidence>
<sequence>MKILLVEDEPKVAQFIKKGLEEQSYEVEVAYDGFLGRRMALDRPYDLIVLDVNLPQVNGYEVCRAIRQHDAKVPVLMLTAFGTMDDKVMGFDVGADDYLVKPFEFRELLVRARALYKRTQYTPRDTNVLRVADLELNLEEKTVRRGDTSIQLTAREFALLEYLLRNRNRVVSRIDIAERVWDVSFDTGTNVIEVYVNFLRKKIDRDFSPKLIHTVVGMGYVLRAS</sequence>
<dbReference type="AlphaFoldDB" id="A0A1G9HWY2"/>
<dbReference type="STRING" id="1075417.SAMN05421823_104562"/>
<dbReference type="GO" id="GO:0000156">
    <property type="term" value="F:phosphorelay response regulator activity"/>
    <property type="evidence" value="ECO:0007669"/>
    <property type="project" value="TreeGrafter"/>
</dbReference>
<dbReference type="InterPro" id="IPR001789">
    <property type="entry name" value="Sig_transdc_resp-reg_receiver"/>
</dbReference>
<keyword evidence="1 6" id="KW-0597">Phosphoprotein</keyword>
<evidence type="ECO:0000256" key="7">
    <source>
        <dbReference type="PROSITE-ProRule" id="PRU01091"/>
    </source>
</evidence>
<name>A0A1G9HWY2_9BACT</name>
<dbReference type="GO" id="GO:0005829">
    <property type="term" value="C:cytosol"/>
    <property type="evidence" value="ECO:0007669"/>
    <property type="project" value="TreeGrafter"/>
</dbReference>
<feature type="domain" description="Response regulatory" evidence="8">
    <location>
        <begin position="2"/>
        <end position="116"/>
    </location>
</feature>
<dbReference type="Pfam" id="PF00486">
    <property type="entry name" value="Trans_reg_C"/>
    <property type="match status" value="1"/>
</dbReference>
<reference evidence="10 11" key="1">
    <citation type="submission" date="2016-10" db="EMBL/GenBank/DDBJ databases">
        <authorList>
            <person name="de Groot N.N."/>
        </authorList>
    </citation>
    <scope>NUCLEOTIDE SEQUENCE [LARGE SCALE GENOMIC DNA]</scope>
    <source>
        <strain evidence="10 11">DSM 25186</strain>
    </source>
</reference>
<dbReference type="SMART" id="SM00862">
    <property type="entry name" value="Trans_reg_C"/>
    <property type="match status" value="1"/>
</dbReference>
<evidence type="ECO:0000256" key="3">
    <source>
        <dbReference type="ARBA" id="ARBA00023015"/>
    </source>
</evidence>
<evidence type="ECO:0000256" key="6">
    <source>
        <dbReference type="PROSITE-ProRule" id="PRU00169"/>
    </source>
</evidence>
<dbReference type="FunFam" id="1.10.10.10:FF:000005">
    <property type="entry name" value="Two-component system response regulator"/>
    <property type="match status" value="1"/>
</dbReference>
<feature type="domain" description="OmpR/PhoB-type" evidence="9">
    <location>
        <begin position="126"/>
        <end position="224"/>
    </location>
</feature>
<evidence type="ECO:0000259" key="8">
    <source>
        <dbReference type="PROSITE" id="PS50110"/>
    </source>
</evidence>
<keyword evidence="3" id="KW-0805">Transcription regulation</keyword>
<dbReference type="PROSITE" id="PS50110">
    <property type="entry name" value="RESPONSE_REGULATORY"/>
    <property type="match status" value="1"/>
</dbReference>
<dbReference type="SUPFAM" id="SSF52172">
    <property type="entry name" value="CheY-like"/>
    <property type="match status" value="1"/>
</dbReference>
<dbReference type="EMBL" id="FNFO01000004">
    <property type="protein sequence ID" value="SDL17335.1"/>
    <property type="molecule type" value="Genomic_DNA"/>
</dbReference>
<gene>
    <name evidence="10" type="ORF">SAMN05421823_104562</name>
</gene>
<dbReference type="InterPro" id="IPR039420">
    <property type="entry name" value="WalR-like"/>
</dbReference>
<organism evidence="10 11">
    <name type="scientific">Catalinimonas alkaloidigena</name>
    <dbReference type="NCBI Taxonomy" id="1075417"/>
    <lineage>
        <taxon>Bacteria</taxon>
        <taxon>Pseudomonadati</taxon>
        <taxon>Bacteroidota</taxon>
        <taxon>Cytophagia</taxon>
        <taxon>Cytophagales</taxon>
        <taxon>Catalimonadaceae</taxon>
        <taxon>Catalinimonas</taxon>
    </lineage>
</organism>
<dbReference type="FunFam" id="3.40.50.2300:FF:000001">
    <property type="entry name" value="DNA-binding response regulator PhoB"/>
    <property type="match status" value="1"/>
</dbReference>
<feature type="DNA-binding region" description="OmpR/PhoB-type" evidence="7">
    <location>
        <begin position="126"/>
        <end position="224"/>
    </location>
</feature>
<evidence type="ECO:0000313" key="11">
    <source>
        <dbReference type="Proteomes" id="UP000198510"/>
    </source>
</evidence>
<dbReference type="Gene3D" id="3.40.50.2300">
    <property type="match status" value="1"/>
</dbReference>
<evidence type="ECO:0000259" key="9">
    <source>
        <dbReference type="PROSITE" id="PS51755"/>
    </source>
</evidence>
<protein>
    <submittedName>
        <fullName evidence="10">DNA-binding response regulator, OmpR family, contains REC and winged-helix (WHTH) domain</fullName>
    </submittedName>
</protein>
<keyword evidence="2" id="KW-0902">Two-component regulatory system</keyword>
<dbReference type="CDD" id="cd00383">
    <property type="entry name" value="trans_reg_C"/>
    <property type="match status" value="1"/>
</dbReference>
<dbReference type="InterPro" id="IPR001867">
    <property type="entry name" value="OmpR/PhoB-type_DNA-bd"/>
</dbReference>
<dbReference type="Gene3D" id="1.10.10.10">
    <property type="entry name" value="Winged helix-like DNA-binding domain superfamily/Winged helix DNA-binding domain"/>
    <property type="match status" value="1"/>
</dbReference>
<proteinExistence type="predicted"/>
<dbReference type="PANTHER" id="PTHR48111:SF22">
    <property type="entry name" value="REGULATOR OF RPOS"/>
    <property type="match status" value="1"/>
</dbReference>
<keyword evidence="11" id="KW-1185">Reference proteome</keyword>
<keyword evidence="5" id="KW-0804">Transcription</keyword>
<dbReference type="RefSeq" id="WP_089682763.1">
    <property type="nucleotide sequence ID" value="NZ_FNFO01000004.1"/>
</dbReference>
<dbReference type="SMART" id="SM00448">
    <property type="entry name" value="REC"/>
    <property type="match status" value="1"/>
</dbReference>
<dbReference type="GO" id="GO:0006355">
    <property type="term" value="P:regulation of DNA-templated transcription"/>
    <property type="evidence" value="ECO:0007669"/>
    <property type="project" value="InterPro"/>
</dbReference>
<evidence type="ECO:0000256" key="2">
    <source>
        <dbReference type="ARBA" id="ARBA00023012"/>
    </source>
</evidence>
<keyword evidence="4 7" id="KW-0238">DNA-binding</keyword>
<dbReference type="GO" id="GO:0000976">
    <property type="term" value="F:transcription cis-regulatory region binding"/>
    <property type="evidence" value="ECO:0007669"/>
    <property type="project" value="TreeGrafter"/>
</dbReference>
<dbReference type="CDD" id="cd19935">
    <property type="entry name" value="REC_OmpR_CusR-like"/>
    <property type="match status" value="1"/>
</dbReference>
<dbReference type="InterPro" id="IPR011006">
    <property type="entry name" value="CheY-like_superfamily"/>
</dbReference>
<dbReference type="Proteomes" id="UP000198510">
    <property type="component" value="Unassembled WGS sequence"/>
</dbReference>
<dbReference type="OrthoDB" id="9774822at2"/>
<dbReference type="InterPro" id="IPR036388">
    <property type="entry name" value="WH-like_DNA-bd_sf"/>
</dbReference>
<dbReference type="PROSITE" id="PS51755">
    <property type="entry name" value="OMPR_PHOB"/>
    <property type="match status" value="1"/>
</dbReference>
<feature type="modified residue" description="4-aspartylphosphate" evidence="6">
    <location>
        <position position="51"/>
    </location>
</feature>